<reference evidence="1" key="2">
    <citation type="journal article" date="2015" name="Fish Shellfish Immunol.">
        <title>Early steps in the European eel (Anguilla anguilla)-Vibrio vulnificus interaction in the gills: Role of the RtxA13 toxin.</title>
        <authorList>
            <person name="Callol A."/>
            <person name="Pajuelo D."/>
            <person name="Ebbesson L."/>
            <person name="Teles M."/>
            <person name="MacKenzie S."/>
            <person name="Amaro C."/>
        </authorList>
    </citation>
    <scope>NUCLEOTIDE SEQUENCE</scope>
</reference>
<proteinExistence type="predicted"/>
<name>A0A0E9Q1U9_ANGAN</name>
<accession>A0A0E9Q1U9</accession>
<dbReference type="EMBL" id="GBXM01098287">
    <property type="protein sequence ID" value="JAH10290.1"/>
    <property type="molecule type" value="Transcribed_RNA"/>
</dbReference>
<evidence type="ECO:0000313" key="1">
    <source>
        <dbReference type="EMBL" id="JAH10290.1"/>
    </source>
</evidence>
<protein>
    <submittedName>
        <fullName evidence="1">Uncharacterized protein</fullName>
    </submittedName>
</protein>
<sequence length="18" mass="2227">MHKDFHWNAGRGSKFNFF</sequence>
<reference evidence="1" key="1">
    <citation type="submission" date="2014-11" db="EMBL/GenBank/DDBJ databases">
        <authorList>
            <person name="Amaro Gonzalez C."/>
        </authorList>
    </citation>
    <scope>NUCLEOTIDE SEQUENCE</scope>
</reference>
<dbReference type="AlphaFoldDB" id="A0A0E9Q1U9"/>
<organism evidence="1">
    <name type="scientific">Anguilla anguilla</name>
    <name type="common">European freshwater eel</name>
    <name type="synonym">Muraena anguilla</name>
    <dbReference type="NCBI Taxonomy" id="7936"/>
    <lineage>
        <taxon>Eukaryota</taxon>
        <taxon>Metazoa</taxon>
        <taxon>Chordata</taxon>
        <taxon>Craniata</taxon>
        <taxon>Vertebrata</taxon>
        <taxon>Euteleostomi</taxon>
        <taxon>Actinopterygii</taxon>
        <taxon>Neopterygii</taxon>
        <taxon>Teleostei</taxon>
        <taxon>Anguilliformes</taxon>
        <taxon>Anguillidae</taxon>
        <taxon>Anguilla</taxon>
    </lineage>
</organism>